<name>A0A821MLV7_9BILA</name>
<feature type="region of interest" description="Disordered" evidence="1">
    <location>
        <begin position="25"/>
        <end position="52"/>
    </location>
</feature>
<evidence type="ECO:0000256" key="1">
    <source>
        <dbReference type="SAM" id="MobiDB-lite"/>
    </source>
</evidence>
<sequence>RLKLQQYQFTIRYIKGKHNTVADYLSRSPVDNGSNDEDDYTPIRSRETQTENFTTTHVITPVIAGACAKQKVNGHDDIQ</sequence>
<reference evidence="2" key="1">
    <citation type="submission" date="2021-02" db="EMBL/GenBank/DDBJ databases">
        <authorList>
            <person name="Nowell W R."/>
        </authorList>
    </citation>
    <scope>NUCLEOTIDE SEQUENCE</scope>
</reference>
<evidence type="ECO:0000313" key="3">
    <source>
        <dbReference type="Proteomes" id="UP000663866"/>
    </source>
</evidence>
<protein>
    <submittedName>
        <fullName evidence="2">Uncharacterized protein</fullName>
    </submittedName>
</protein>
<evidence type="ECO:0000313" key="2">
    <source>
        <dbReference type="EMBL" id="CAF4769375.1"/>
    </source>
</evidence>
<dbReference type="EMBL" id="CAJOBG010118651">
    <property type="protein sequence ID" value="CAF4769375.1"/>
    <property type="molecule type" value="Genomic_DNA"/>
</dbReference>
<feature type="non-terminal residue" evidence="2">
    <location>
        <position position="1"/>
    </location>
</feature>
<proteinExistence type="predicted"/>
<comment type="caution">
    <text evidence="2">The sequence shown here is derived from an EMBL/GenBank/DDBJ whole genome shotgun (WGS) entry which is preliminary data.</text>
</comment>
<organism evidence="2 3">
    <name type="scientific">Rotaria magnacalcarata</name>
    <dbReference type="NCBI Taxonomy" id="392030"/>
    <lineage>
        <taxon>Eukaryota</taxon>
        <taxon>Metazoa</taxon>
        <taxon>Spiralia</taxon>
        <taxon>Gnathifera</taxon>
        <taxon>Rotifera</taxon>
        <taxon>Eurotatoria</taxon>
        <taxon>Bdelloidea</taxon>
        <taxon>Philodinida</taxon>
        <taxon>Philodinidae</taxon>
        <taxon>Rotaria</taxon>
    </lineage>
</organism>
<feature type="non-terminal residue" evidence="2">
    <location>
        <position position="79"/>
    </location>
</feature>
<dbReference type="Proteomes" id="UP000663866">
    <property type="component" value="Unassembled WGS sequence"/>
</dbReference>
<gene>
    <name evidence="2" type="ORF">OVN521_LOCUS50773</name>
</gene>
<dbReference type="AlphaFoldDB" id="A0A821MLV7"/>
<accession>A0A821MLV7</accession>
<keyword evidence="3" id="KW-1185">Reference proteome</keyword>